<evidence type="ECO:0000313" key="4">
    <source>
        <dbReference type="Proteomes" id="UP000509346"/>
    </source>
</evidence>
<dbReference type="CDD" id="cd00146">
    <property type="entry name" value="PKD"/>
    <property type="match status" value="1"/>
</dbReference>
<dbReference type="EMBL" id="CP058909">
    <property type="protein sequence ID" value="QLH83349.1"/>
    <property type="molecule type" value="Genomic_DNA"/>
</dbReference>
<dbReference type="GeneID" id="56084459"/>
<feature type="domain" description="PKD" evidence="2">
    <location>
        <begin position="25"/>
        <end position="114"/>
    </location>
</feature>
<dbReference type="OrthoDB" id="275398at2157"/>
<dbReference type="Pfam" id="PF18911">
    <property type="entry name" value="PKD_4"/>
    <property type="match status" value="1"/>
</dbReference>
<dbReference type="Proteomes" id="UP000509346">
    <property type="component" value="Chromosome"/>
</dbReference>
<name>A0A7D5TCY8_9EURY</name>
<feature type="region of interest" description="Disordered" evidence="1">
    <location>
        <begin position="41"/>
        <end position="60"/>
    </location>
</feature>
<dbReference type="InterPro" id="IPR000601">
    <property type="entry name" value="PKD_dom"/>
</dbReference>
<organism evidence="3 4">
    <name type="scientific">Halosimplex pelagicum</name>
    <dbReference type="NCBI Taxonomy" id="869886"/>
    <lineage>
        <taxon>Archaea</taxon>
        <taxon>Methanobacteriati</taxon>
        <taxon>Methanobacteriota</taxon>
        <taxon>Stenosarchaea group</taxon>
        <taxon>Halobacteria</taxon>
        <taxon>Halobacteriales</taxon>
        <taxon>Haloarculaceae</taxon>
        <taxon>Halosimplex</taxon>
    </lineage>
</organism>
<dbReference type="Gene3D" id="2.60.40.10">
    <property type="entry name" value="Immunoglobulins"/>
    <property type="match status" value="1"/>
</dbReference>
<dbReference type="SMART" id="SM00089">
    <property type="entry name" value="PKD"/>
    <property type="match status" value="1"/>
</dbReference>
<dbReference type="InterPro" id="IPR035986">
    <property type="entry name" value="PKD_dom_sf"/>
</dbReference>
<proteinExistence type="predicted"/>
<reference evidence="3 4" key="1">
    <citation type="submission" date="2020-07" db="EMBL/GenBank/DDBJ databases">
        <title>Halosimplex litoreum sp. nov. and Halosimplex rubrum sp. nov., isolated from different salt environments.</title>
        <authorList>
            <person name="Cui H."/>
        </authorList>
    </citation>
    <scope>NUCLEOTIDE SEQUENCE [LARGE SCALE GENOMIC DNA]</scope>
    <source>
        <strain evidence="3 4">R2</strain>
    </source>
</reference>
<accession>A0A7D5TCY8</accession>
<dbReference type="SUPFAM" id="SSF49299">
    <property type="entry name" value="PKD domain"/>
    <property type="match status" value="1"/>
</dbReference>
<dbReference type="InterPro" id="IPR013783">
    <property type="entry name" value="Ig-like_fold"/>
</dbReference>
<dbReference type="InterPro" id="IPR022409">
    <property type="entry name" value="PKD/Chitinase_dom"/>
</dbReference>
<keyword evidence="4" id="KW-1185">Reference proteome</keyword>
<dbReference type="AlphaFoldDB" id="A0A7D5TCY8"/>
<gene>
    <name evidence="3" type="ORF">HZS54_17680</name>
</gene>
<dbReference type="PROSITE" id="PS50093">
    <property type="entry name" value="PKD"/>
    <property type="match status" value="1"/>
</dbReference>
<feature type="region of interest" description="Disordered" evidence="1">
    <location>
        <begin position="116"/>
        <end position="139"/>
    </location>
</feature>
<evidence type="ECO:0000256" key="1">
    <source>
        <dbReference type="SAM" id="MobiDB-lite"/>
    </source>
</evidence>
<dbReference type="RefSeq" id="WP_179918398.1">
    <property type="nucleotide sequence ID" value="NZ_CP058909.1"/>
</dbReference>
<protein>
    <submittedName>
        <fullName evidence="3">PKD domain-containing protein</fullName>
    </submittedName>
</protein>
<sequence length="311" mass="32946">MTDSIGGRGLNARSGRLVGGFNVAPTASFAAPSRILSGIESPQFDASGSSDPDNDPLSYAWDFTSDGNIDANGQTTTHTFDSTGSYDTTLTASDGSVSDTETQSVTVQTPIVDDFERGNVDPWEAGPKDETDGTNATAGVDTNRVFEGTYSFKFKCADSDSHNVVHQLTTDALTTRPVKGDRFRFTTKTVGDPKDYTAQLGRVDSNNQIRINLSFQDSAFAIQKQVDGTFTTIDSVSLSLPLDAWLTTEADWGEDDTLTATLTDETDGSELASVTGSVPDLSGEFGIIGTSVGSEGSGDTGHWTDRIEIIG</sequence>
<evidence type="ECO:0000313" key="3">
    <source>
        <dbReference type="EMBL" id="QLH83349.1"/>
    </source>
</evidence>
<dbReference type="KEGG" id="hpel:HZS54_17680"/>
<evidence type="ECO:0000259" key="2">
    <source>
        <dbReference type="PROSITE" id="PS50093"/>
    </source>
</evidence>